<proteinExistence type="predicted"/>
<dbReference type="EMBL" id="CAJVAS010000016">
    <property type="protein sequence ID" value="CAG7635992.1"/>
    <property type="molecule type" value="Genomic_DNA"/>
</dbReference>
<dbReference type="NCBIfam" id="TIGR02678">
    <property type="entry name" value="TIGR02678 family protein"/>
    <property type="match status" value="1"/>
</dbReference>
<reference evidence="1" key="1">
    <citation type="submission" date="2021-06" db="EMBL/GenBank/DDBJ databases">
        <authorList>
            <person name="Criscuolo A."/>
        </authorList>
    </citation>
    <scope>NUCLEOTIDE SEQUENCE</scope>
    <source>
        <strain evidence="1">CIP111600</strain>
    </source>
</reference>
<dbReference type="RefSeq" id="WP_218093461.1">
    <property type="nucleotide sequence ID" value="NZ_CAJVAS010000016.1"/>
</dbReference>
<keyword evidence="2" id="KW-1185">Reference proteome</keyword>
<gene>
    <name evidence="1" type="ORF">PAESOLCIP111_03727</name>
</gene>
<dbReference type="InterPro" id="IPR013494">
    <property type="entry name" value="CHP02678"/>
</dbReference>
<comment type="caution">
    <text evidence="1">The sequence shown here is derived from an EMBL/GenBank/DDBJ whole genome shotgun (WGS) entry which is preliminary data.</text>
</comment>
<evidence type="ECO:0000313" key="2">
    <source>
        <dbReference type="Proteomes" id="UP000693672"/>
    </source>
</evidence>
<dbReference type="Proteomes" id="UP000693672">
    <property type="component" value="Unassembled WGS sequence"/>
</dbReference>
<dbReference type="AlphaFoldDB" id="A0A916K4J2"/>
<organism evidence="1 2">
    <name type="scientific">Paenibacillus solanacearum</name>
    <dbReference type="NCBI Taxonomy" id="2048548"/>
    <lineage>
        <taxon>Bacteria</taxon>
        <taxon>Bacillati</taxon>
        <taxon>Bacillota</taxon>
        <taxon>Bacilli</taxon>
        <taxon>Bacillales</taxon>
        <taxon>Paenibacillaceae</taxon>
        <taxon>Paenibacillus</taxon>
    </lineage>
</organism>
<sequence>MATGALRRASKRARNAEQLAERKRACIHALLNRPWVAKEDDADLYFTIKDHYEELRNWLMDKAGFPLIVTRTIAKLDKTPVKAYPWMGFAEFRDKRDYIFFTYGLWYLEGKTELDQFLLSDIVEEIREQMVAEGIEADWANYYDRLAMARALKKLRSLGVLHNVDGDESGWAQDAERNALYECSPNARYVLRRFPRDLTGCSRLEELEDPIPYASTQEGQSMRLRHRVYRRLLLEPVVADRQWDEDDLNYVLWQRRALIDQLEKMLGWVGRRYREGLLFFHPELTGESDLFPTLSAASDLALLAAGEIRSRLSEDSGLHTEANGMIRLTRSELEAIFYQLQEKYKVFWSKELREFSSQELAELCMKHLLEWGLGEQEGEAAFLISPMLGRWQAEYGNTDLERE</sequence>
<evidence type="ECO:0008006" key="3">
    <source>
        <dbReference type="Google" id="ProtNLM"/>
    </source>
</evidence>
<name>A0A916K4J2_9BACL</name>
<accession>A0A916K4J2</accession>
<protein>
    <recommendedName>
        <fullName evidence="3">TIGR02678 family protein</fullName>
    </recommendedName>
</protein>
<evidence type="ECO:0000313" key="1">
    <source>
        <dbReference type="EMBL" id="CAG7635992.1"/>
    </source>
</evidence>
<dbReference type="Pfam" id="PF09661">
    <property type="entry name" value="DUF2398"/>
    <property type="match status" value="1"/>
</dbReference>